<dbReference type="SMART" id="SM00387">
    <property type="entry name" value="HATPase_c"/>
    <property type="match status" value="1"/>
</dbReference>
<feature type="compositionally biased region" description="Basic and acidic residues" evidence="9">
    <location>
        <begin position="518"/>
        <end position="527"/>
    </location>
</feature>
<feature type="transmembrane region" description="Helical" evidence="10">
    <location>
        <begin position="71"/>
        <end position="90"/>
    </location>
</feature>
<keyword evidence="10" id="KW-0812">Transmembrane</keyword>
<dbReference type="FunFam" id="1.10.287.130:FF:000001">
    <property type="entry name" value="Two-component sensor histidine kinase"/>
    <property type="match status" value="1"/>
</dbReference>
<feature type="coiled-coil region" evidence="8">
    <location>
        <begin position="238"/>
        <end position="265"/>
    </location>
</feature>
<dbReference type="PANTHER" id="PTHR43711:SF1">
    <property type="entry name" value="HISTIDINE KINASE 1"/>
    <property type="match status" value="1"/>
</dbReference>
<dbReference type="InterPro" id="IPR003661">
    <property type="entry name" value="HisK_dim/P_dom"/>
</dbReference>
<reference evidence="12" key="1">
    <citation type="journal article" date="2015" name="Nature">
        <title>Complex archaea that bridge the gap between prokaryotes and eukaryotes.</title>
        <authorList>
            <person name="Spang A."/>
            <person name="Saw J.H."/>
            <person name="Jorgensen S.L."/>
            <person name="Zaremba-Niedzwiedzka K."/>
            <person name="Martijn J."/>
            <person name="Lind A.E."/>
            <person name="van Eijk R."/>
            <person name="Schleper C."/>
            <person name="Guy L."/>
            <person name="Ettema T.J."/>
        </authorList>
    </citation>
    <scope>NUCLEOTIDE SEQUENCE</scope>
</reference>
<dbReference type="PANTHER" id="PTHR43711">
    <property type="entry name" value="TWO-COMPONENT HISTIDINE KINASE"/>
    <property type="match status" value="1"/>
</dbReference>
<dbReference type="PRINTS" id="PR00344">
    <property type="entry name" value="BCTRLSENSOR"/>
</dbReference>
<dbReference type="Gene3D" id="3.30.565.10">
    <property type="entry name" value="Histidine kinase-like ATPase, C-terminal domain"/>
    <property type="match status" value="1"/>
</dbReference>
<feature type="transmembrane region" description="Helical" evidence="10">
    <location>
        <begin position="160"/>
        <end position="178"/>
    </location>
</feature>
<name>A0A0F9JJK4_9ZZZZ</name>
<feature type="transmembrane region" description="Helical" evidence="10">
    <location>
        <begin position="134"/>
        <end position="154"/>
    </location>
</feature>
<dbReference type="InterPro" id="IPR050736">
    <property type="entry name" value="Sensor_HK_Regulatory"/>
</dbReference>
<feature type="transmembrane region" description="Helical" evidence="10">
    <location>
        <begin position="216"/>
        <end position="238"/>
    </location>
</feature>
<dbReference type="InterPro" id="IPR004358">
    <property type="entry name" value="Sig_transdc_His_kin-like_C"/>
</dbReference>
<comment type="catalytic activity">
    <reaction evidence="1">
        <text>ATP + protein L-histidine = ADP + protein N-phospho-L-histidine.</text>
        <dbReference type="EC" id="2.7.13.3"/>
    </reaction>
</comment>
<dbReference type="PROSITE" id="PS50109">
    <property type="entry name" value="HIS_KIN"/>
    <property type="match status" value="1"/>
</dbReference>
<feature type="transmembrane region" description="Helical" evidence="10">
    <location>
        <begin position="190"/>
        <end position="210"/>
    </location>
</feature>
<dbReference type="AlphaFoldDB" id="A0A0F9JJK4"/>
<dbReference type="Gene3D" id="1.10.287.130">
    <property type="match status" value="1"/>
</dbReference>
<proteinExistence type="predicted"/>
<keyword evidence="5" id="KW-0418">Kinase</keyword>
<evidence type="ECO:0000256" key="10">
    <source>
        <dbReference type="SAM" id="Phobius"/>
    </source>
</evidence>
<dbReference type="FunFam" id="3.30.565.10:FF:000006">
    <property type="entry name" value="Sensor histidine kinase WalK"/>
    <property type="match status" value="1"/>
</dbReference>
<organism evidence="12">
    <name type="scientific">marine sediment metagenome</name>
    <dbReference type="NCBI Taxonomy" id="412755"/>
    <lineage>
        <taxon>unclassified sequences</taxon>
        <taxon>metagenomes</taxon>
        <taxon>ecological metagenomes</taxon>
    </lineage>
</organism>
<dbReference type="InterPro" id="IPR036890">
    <property type="entry name" value="HATPase_C_sf"/>
</dbReference>
<evidence type="ECO:0000256" key="4">
    <source>
        <dbReference type="ARBA" id="ARBA00022679"/>
    </source>
</evidence>
<sequence>MIASNMYCGAEMQHVERANKWQNAGIREADRRKTRAMAQKKVTYGPTQSPLLADATKVQQMRDYSQVGVSLFWQRQMIFAAAICLSAFYYELWLSISTLVLIAISETFDYLLFLRITRWRGRSPRLARVFMNRIYIGTVLSAGVISYFALGIALQQGATTHFLPLFFLFAAALFASMNNYHILPVLMLRLAIYGVTFLFIPIWDIVSTGAGIESELWTQLFTVVFVLYFIVDCSRIFMKMYRTNLRQLEELKEEHEKTKIAFKVKTEFVSTISHELRTPMTSIKGSLDMACAGVLGDMTPQMEKVLKIAQRNSARLTSIINEILDLQKFEAGKVSFDIEPLEVQTIIEDAIELNQAFASNLGVTLRYAKPSDAAGIATDEKRLQQVMSNLLSNAAKFSPAGSTVKVTSVTHDEKVRISVIDEGIGLAESEREKVFDEFSQIDSSDQRAVGGTGLGMNISKRIIEALGGQIDYFKNEGPGTTFYIDMPLGNGTGRELAHEMHVKDMVSGAGPIGDEEPEKATGDRAAA</sequence>
<dbReference type="InterPro" id="IPR005467">
    <property type="entry name" value="His_kinase_dom"/>
</dbReference>
<dbReference type="SUPFAM" id="SSF47384">
    <property type="entry name" value="Homodimeric domain of signal transducing histidine kinase"/>
    <property type="match status" value="1"/>
</dbReference>
<dbReference type="GO" id="GO:0000155">
    <property type="term" value="F:phosphorelay sensor kinase activity"/>
    <property type="evidence" value="ECO:0007669"/>
    <property type="project" value="InterPro"/>
</dbReference>
<evidence type="ECO:0000256" key="1">
    <source>
        <dbReference type="ARBA" id="ARBA00000085"/>
    </source>
</evidence>
<keyword evidence="4" id="KW-0808">Transferase</keyword>
<dbReference type="SUPFAM" id="SSF55874">
    <property type="entry name" value="ATPase domain of HSP90 chaperone/DNA topoisomerase II/histidine kinase"/>
    <property type="match status" value="1"/>
</dbReference>
<gene>
    <name evidence="12" type="ORF">LCGC14_1520840</name>
</gene>
<dbReference type="Pfam" id="PF00512">
    <property type="entry name" value="HisKA"/>
    <property type="match status" value="1"/>
</dbReference>
<keyword evidence="3" id="KW-0597">Phosphoprotein</keyword>
<evidence type="ECO:0000256" key="7">
    <source>
        <dbReference type="ARBA" id="ARBA00023136"/>
    </source>
</evidence>
<evidence type="ECO:0000256" key="8">
    <source>
        <dbReference type="SAM" id="Coils"/>
    </source>
</evidence>
<dbReference type="CDD" id="cd00082">
    <property type="entry name" value="HisKA"/>
    <property type="match status" value="1"/>
</dbReference>
<dbReference type="InterPro" id="IPR036097">
    <property type="entry name" value="HisK_dim/P_sf"/>
</dbReference>
<comment type="caution">
    <text evidence="12">The sequence shown here is derived from an EMBL/GenBank/DDBJ whole genome shotgun (WGS) entry which is preliminary data.</text>
</comment>
<keyword evidence="7 10" id="KW-0472">Membrane</keyword>
<dbReference type="InterPro" id="IPR003594">
    <property type="entry name" value="HATPase_dom"/>
</dbReference>
<dbReference type="Pfam" id="PF02518">
    <property type="entry name" value="HATPase_c"/>
    <property type="match status" value="1"/>
</dbReference>
<evidence type="ECO:0000259" key="11">
    <source>
        <dbReference type="PROSITE" id="PS50109"/>
    </source>
</evidence>
<evidence type="ECO:0000256" key="6">
    <source>
        <dbReference type="ARBA" id="ARBA00023012"/>
    </source>
</evidence>
<keyword evidence="8" id="KW-0175">Coiled coil</keyword>
<keyword evidence="10" id="KW-1133">Transmembrane helix</keyword>
<evidence type="ECO:0000256" key="2">
    <source>
        <dbReference type="ARBA" id="ARBA00012438"/>
    </source>
</evidence>
<feature type="transmembrane region" description="Helical" evidence="10">
    <location>
        <begin position="96"/>
        <end position="113"/>
    </location>
</feature>
<evidence type="ECO:0000256" key="5">
    <source>
        <dbReference type="ARBA" id="ARBA00022777"/>
    </source>
</evidence>
<evidence type="ECO:0000313" key="12">
    <source>
        <dbReference type="EMBL" id="KKM62521.1"/>
    </source>
</evidence>
<feature type="region of interest" description="Disordered" evidence="9">
    <location>
        <begin position="506"/>
        <end position="527"/>
    </location>
</feature>
<accession>A0A0F9JJK4</accession>
<evidence type="ECO:0000256" key="9">
    <source>
        <dbReference type="SAM" id="MobiDB-lite"/>
    </source>
</evidence>
<keyword evidence="6" id="KW-0902">Two-component regulatory system</keyword>
<dbReference type="EMBL" id="LAZR01011277">
    <property type="protein sequence ID" value="KKM62521.1"/>
    <property type="molecule type" value="Genomic_DNA"/>
</dbReference>
<dbReference type="EC" id="2.7.13.3" evidence="2"/>
<evidence type="ECO:0000256" key="3">
    <source>
        <dbReference type="ARBA" id="ARBA00022553"/>
    </source>
</evidence>
<protein>
    <recommendedName>
        <fullName evidence="2">histidine kinase</fullName>
        <ecNumber evidence="2">2.7.13.3</ecNumber>
    </recommendedName>
</protein>
<dbReference type="SMART" id="SM00388">
    <property type="entry name" value="HisKA"/>
    <property type="match status" value="1"/>
</dbReference>
<feature type="domain" description="Histidine kinase" evidence="11">
    <location>
        <begin position="271"/>
        <end position="490"/>
    </location>
</feature>